<keyword evidence="1" id="KW-1133">Transmembrane helix</keyword>
<protein>
    <submittedName>
        <fullName evidence="2">Uncharacterized protein</fullName>
    </submittedName>
</protein>
<evidence type="ECO:0000313" key="3">
    <source>
        <dbReference type="Proteomes" id="UP000231382"/>
    </source>
</evidence>
<name>A0A2H0W7N3_9BACT</name>
<dbReference type="Pfam" id="PF18895">
    <property type="entry name" value="T4SS_pilin"/>
    <property type="match status" value="1"/>
</dbReference>
<dbReference type="AlphaFoldDB" id="A0A2H0W7N3"/>
<sequence>MGIVQKALADLTLNISKTAVTNQSTLVDLAVLWVGSIAGVIAFFFLMYGGFMYLTAAGNPDQSKKGMQSITNAIIGLIIIALAYGLTSWILSAVNKVS</sequence>
<organism evidence="2 3">
    <name type="scientific">Candidatus Berkelbacteria bacterium CG10_big_fil_rev_8_21_14_0_10_43_13</name>
    <dbReference type="NCBI Taxonomy" id="1974514"/>
    <lineage>
        <taxon>Bacteria</taxon>
        <taxon>Candidatus Berkelbacteria</taxon>
    </lineage>
</organism>
<proteinExistence type="predicted"/>
<feature type="transmembrane region" description="Helical" evidence="1">
    <location>
        <begin position="74"/>
        <end position="94"/>
    </location>
</feature>
<keyword evidence="1" id="KW-0472">Membrane</keyword>
<reference evidence="3" key="1">
    <citation type="submission" date="2017-09" db="EMBL/GenBank/DDBJ databases">
        <title>Depth-based differentiation of microbial function through sediment-hosted aquifers and enrichment of novel symbionts in the deep terrestrial subsurface.</title>
        <authorList>
            <person name="Probst A.J."/>
            <person name="Ladd B."/>
            <person name="Jarett J.K."/>
            <person name="Geller-Mcgrath D.E."/>
            <person name="Sieber C.M.K."/>
            <person name="Emerson J.B."/>
            <person name="Anantharaman K."/>
            <person name="Thomas B.C."/>
            <person name="Malmstrom R."/>
            <person name="Stieglmeier M."/>
            <person name="Klingl A."/>
            <person name="Woyke T."/>
            <person name="Ryan C.M."/>
            <person name="Banfield J.F."/>
        </authorList>
    </citation>
    <scope>NUCLEOTIDE SEQUENCE [LARGE SCALE GENOMIC DNA]</scope>
</reference>
<keyword evidence="1" id="KW-0812">Transmembrane</keyword>
<feature type="transmembrane region" description="Helical" evidence="1">
    <location>
        <begin position="30"/>
        <end position="54"/>
    </location>
</feature>
<dbReference type="InterPro" id="IPR043993">
    <property type="entry name" value="T4SS_pilin"/>
</dbReference>
<dbReference type="Proteomes" id="UP000231382">
    <property type="component" value="Unassembled WGS sequence"/>
</dbReference>
<evidence type="ECO:0000256" key="1">
    <source>
        <dbReference type="SAM" id="Phobius"/>
    </source>
</evidence>
<comment type="caution">
    <text evidence="2">The sequence shown here is derived from an EMBL/GenBank/DDBJ whole genome shotgun (WGS) entry which is preliminary data.</text>
</comment>
<dbReference type="EMBL" id="PEZW01000001">
    <property type="protein sequence ID" value="PIS08090.1"/>
    <property type="molecule type" value="Genomic_DNA"/>
</dbReference>
<evidence type="ECO:0000313" key="2">
    <source>
        <dbReference type="EMBL" id="PIS08090.1"/>
    </source>
</evidence>
<gene>
    <name evidence="2" type="ORF">COT78_00105</name>
</gene>
<accession>A0A2H0W7N3</accession>